<evidence type="ECO:0000313" key="2">
    <source>
        <dbReference type="EMBL" id="KAH3687992.1"/>
    </source>
</evidence>
<dbReference type="AlphaFoldDB" id="A0A9P8QBI1"/>
<name>A0A9P8QBI1_WICPI</name>
<dbReference type="EMBL" id="JAEUBG010000553">
    <property type="protein sequence ID" value="KAH3687992.1"/>
    <property type="molecule type" value="Genomic_DNA"/>
</dbReference>
<accession>A0A9P8QBI1</accession>
<sequence>MVNSARQFKMASQMSQIAGLFRLRQFDLLLEPPGELQFVVNGPEITVIEPVRVHLHQENQRVQKQEDFPYPGVILSFDEINKENKIPHFIHRRDDPASGFPFDPTSLDKNLNKESEVNRQVHDQIIQSDLENISEEQLP</sequence>
<keyword evidence="3" id="KW-1185">Reference proteome</keyword>
<protein>
    <submittedName>
        <fullName evidence="2">Uncharacterized protein</fullName>
    </submittedName>
</protein>
<evidence type="ECO:0000313" key="3">
    <source>
        <dbReference type="Proteomes" id="UP000774326"/>
    </source>
</evidence>
<feature type="region of interest" description="Disordered" evidence="1">
    <location>
        <begin position="91"/>
        <end position="119"/>
    </location>
</feature>
<evidence type="ECO:0000256" key="1">
    <source>
        <dbReference type="SAM" id="MobiDB-lite"/>
    </source>
</evidence>
<organism evidence="2 3">
    <name type="scientific">Wickerhamomyces pijperi</name>
    <name type="common">Yeast</name>
    <name type="synonym">Pichia pijperi</name>
    <dbReference type="NCBI Taxonomy" id="599730"/>
    <lineage>
        <taxon>Eukaryota</taxon>
        <taxon>Fungi</taxon>
        <taxon>Dikarya</taxon>
        <taxon>Ascomycota</taxon>
        <taxon>Saccharomycotina</taxon>
        <taxon>Saccharomycetes</taxon>
        <taxon>Phaffomycetales</taxon>
        <taxon>Wickerhamomycetaceae</taxon>
        <taxon>Wickerhamomyces</taxon>
    </lineage>
</organism>
<dbReference type="Proteomes" id="UP000774326">
    <property type="component" value="Unassembled WGS sequence"/>
</dbReference>
<reference evidence="2" key="1">
    <citation type="journal article" date="2021" name="Open Biol.">
        <title>Shared evolutionary footprints suggest mitochondrial oxidative damage underlies multiple complex I losses in fungi.</title>
        <authorList>
            <person name="Schikora-Tamarit M.A."/>
            <person name="Marcet-Houben M."/>
            <person name="Nosek J."/>
            <person name="Gabaldon T."/>
        </authorList>
    </citation>
    <scope>NUCLEOTIDE SEQUENCE</scope>
    <source>
        <strain evidence="2">CBS2887</strain>
    </source>
</reference>
<feature type="compositionally biased region" description="Basic and acidic residues" evidence="1">
    <location>
        <begin position="110"/>
        <end position="119"/>
    </location>
</feature>
<comment type="caution">
    <text evidence="2">The sequence shown here is derived from an EMBL/GenBank/DDBJ whole genome shotgun (WGS) entry which is preliminary data.</text>
</comment>
<gene>
    <name evidence="2" type="ORF">WICPIJ_001024</name>
</gene>
<proteinExistence type="predicted"/>
<reference evidence="2" key="2">
    <citation type="submission" date="2021-01" db="EMBL/GenBank/DDBJ databases">
        <authorList>
            <person name="Schikora-Tamarit M.A."/>
        </authorList>
    </citation>
    <scope>NUCLEOTIDE SEQUENCE</scope>
    <source>
        <strain evidence="2">CBS2887</strain>
    </source>
</reference>